<evidence type="ECO:0008006" key="4">
    <source>
        <dbReference type="Google" id="ProtNLM"/>
    </source>
</evidence>
<feature type="transmembrane region" description="Helical" evidence="1">
    <location>
        <begin position="75"/>
        <end position="93"/>
    </location>
</feature>
<keyword evidence="1" id="KW-0472">Membrane</keyword>
<reference evidence="2 3" key="1">
    <citation type="submission" date="2021-08" db="EMBL/GenBank/DDBJ databases">
        <authorList>
            <person name="Tuo L."/>
        </authorList>
    </citation>
    <scope>NUCLEOTIDE SEQUENCE [LARGE SCALE GENOMIC DNA]</scope>
    <source>
        <strain evidence="2 3">JCM 31229</strain>
    </source>
</reference>
<comment type="caution">
    <text evidence="2">The sequence shown here is derived from an EMBL/GenBank/DDBJ whole genome shotgun (WGS) entry which is preliminary data.</text>
</comment>
<evidence type="ECO:0000313" key="2">
    <source>
        <dbReference type="EMBL" id="MBY8822801.1"/>
    </source>
</evidence>
<organism evidence="2 3">
    <name type="scientific">Sphingomonas colocasiae</name>
    <dbReference type="NCBI Taxonomy" id="1848973"/>
    <lineage>
        <taxon>Bacteria</taxon>
        <taxon>Pseudomonadati</taxon>
        <taxon>Pseudomonadota</taxon>
        <taxon>Alphaproteobacteria</taxon>
        <taxon>Sphingomonadales</taxon>
        <taxon>Sphingomonadaceae</taxon>
        <taxon>Sphingomonas</taxon>
    </lineage>
</organism>
<proteinExistence type="predicted"/>
<dbReference type="Proteomes" id="UP000706039">
    <property type="component" value="Unassembled WGS sequence"/>
</dbReference>
<keyword evidence="3" id="KW-1185">Reference proteome</keyword>
<feature type="transmembrane region" description="Helical" evidence="1">
    <location>
        <begin position="48"/>
        <end position="69"/>
    </location>
</feature>
<sequence length="99" mass="10146">MTPAVHHRLSLVSRIIAGAGGGYLLTSLIAMLMFLLLRAGGVARDAALLAPALASFLIYAAIVMAVFHARSAARAWLWIAGASLPVALLLLVLNGGIGG</sequence>
<protein>
    <recommendedName>
        <fullName evidence="4">Iron transporter</fullName>
    </recommendedName>
</protein>
<keyword evidence="1" id="KW-1133">Transmembrane helix</keyword>
<feature type="transmembrane region" description="Helical" evidence="1">
    <location>
        <begin position="15"/>
        <end position="36"/>
    </location>
</feature>
<name>A0ABS7PNF4_9SPHN</name>
<keyword evidence="1" id="KW-0812">Transmembrane</keyword>
<dbReference type="EMBL" id="JAINVV010000004">
    <property type="protein sequence ID" value="MBY8822801.1"/>
    <property type="molecule type" value="Genomic_DNA"/>
</dbReference>
<accession>A0ABS7PNF4</accession>
<evidence type="ECO:0000256" key="1">
    <source>
        <dbReference type="SAM" id="Phobius"/>
    </source>
</evidence>
<evidence type="ECO:0000313" key="3">
    <source>
        <dbReference type="Proteomes" id="UP000706039"/>
    </source>
</evidence>
<gene>
    <name evidence="2" type="ORF">K7G82_10890</name>
</gene>
<dbReference type="RefSeq" id="WP_222989853.1">
    <property type="nucleotide sequence ID" value="NZ_JAINVV010000004.1"/>
</dbReference>